<organism evidence="3 4">
    <name type="scientific">Aureococcus anophagefferens</name>
    <name type="common">Harmful bloom alga</name>
    <dbReference type="NCBI Taxonomy" id="44056"/>
    <lineage>
        <taxon>Eukaryota</taxon>
        <taxon>Sar</taxon>
        <taxon>Stramenopiles</taxon>
        <taxon>Ochrophyta</taxon>
        <taxon>Pelagophyceae</taxon>
        <taxon>Pelagomonadales</taxon>
        <taxon>Pelagomonadaceae</taxon>
        <taxon>Aureococcus</taxon>
    </lineage>
</organism>
<protein>
    <submittedName>
        <fullName evidence="3">Potassium channel</fullName>
    </submittedName>
</protein>
<name>A0ABR1FLD4_AURAN</name>
<evidence type="ECO:0000313" key="4">
    <source>
        <dbReference type="Proteomes" id="UP001363151"/>
    </source>
</evidence>
<dbReference type="InterPro" id="IPR040911">
    <property type="entry name" value="Exostosin_GT47"/>
</dbReference>
<sequence length="499" mass="55077">MWRLLVCALFAFVDAAEGPAVDAETKHDRQWKKTGPVRKKLGDKQRVVPLLASKDRAAAKDVMDVVRQCPFVQRDDPDWHIGRADGNRAFKTCAWLRESGAKVRNRLCGVAGTGGVIGNHACPNACVSCCHGDLLFNASLPVLRRCQALHDELAAAAAAAEEAAADGRGFCADPPARVQEESSRNIWPGPRVDLGACFGRFQERALGAAPESLRDAQQAACCPTRDQRNATVNAQIAASANISVAYVTYPRSQIEAAAYFAARRDRDVDFNFVGRMRVYRQGSGYNFRDHKRASARIVASVNRMREWANMFSDTYFTDRSVLVDTRVDTGARNVSDYEVRGAYDRTVVDGKLAGWRPMGRKNASDWDEASRAHSCAKATCDPAYYERLARSKFTLAPAGDMPWSIRFFEAIMAGSIPIVSHVEHAGRNSDERNLGYKYLLVSEFVARRRAFPGELPYCATWADHNRKIFLEHQSYIDDPASVEPSLARCAAEAFAPGGA</sequence>
<evidence type="ECO:0000313" key="3">
    <source>
        <dbReference type="EMBL" id="KAK7232938.1"/>
    </source>
</evidence>
<dbReference type="Proteomes" id="UP001363151">
    <property type="component" value="Unassembled WGS sequence"/>
</dbReference>
<feature type="signal peptide" evidence="1">
    <location>
        <begin position="1"/>
        <end position="15"/>
    </location>
</feature>
<keyword evidence="3" id="KW-0813">Transport</keyword>
<keyword evidence="1" id="KW-0732">Signal</keyword>
<reference evidence="3 4" key="1">
    <citation type="submission" date="2024-03" db="EMBL/GenBank/DDBJ databases">
        <title>Aureococcus anophagefferens CCMP1851 and Kratosvirus quantuckense: Draft genome of a second virus-susceptible host strain in the model system.</title>
        <authorList>
            <person name="Chase E."/>
            <person name="Truchon A.R."/>
            <person name="Schepens W."/>
            <person name="Wilhelm S.W."/>
        </authorList>
    </citation>
    <scope>NUCLEOTIDE SEQUENCE [LARGE SCALE GENOMIC DNA]</scope>
    <source>
        <strain evidence="3 4">CCMP1851</strain>
    </source>
</reference>
<comment type="caution">
    <text evidence="3">The sequence shown here is derived from an EMBL/GenBank/DDBJ whole genome shotgun (WGS) entry which is preliminary data.</text>
</comment>
<dbReference type="EMBL" id="JBBJCI010000365">
    <property type="protein sequence ID" value="KAK7232938.1"/>
    <property type="molecule type" value="Genomic_DNA"/>
</dbReference>
<proteinExistence type="predicted"/>
<keyword evidence="3" id="KW-0406">Ion transport</keyword>
<feature type="domain" description="Exostosin GT47" evidence="2">
    <location>
        <begin position="358"/>
        <end position="420"/>
    </location>
</feature>
<keyword evidence="3" id="KW-0407">Ion channel</keyword>
<evidence type="ECO:0000256" key="1">
    <source>
        <dbReference type="SAM" id="SignalP"/>
    </source>
</evidence>
<evidence type="ECO:0000259" key="2">
    <source>
        <dbReference type="Pfam" id="PF03016"/>
    </source>
</evidence>
<accession>A0ABR1FLD4</accession>
<dbReference type="GO" id="GO:0034220">
    <property type="term" value="P:monoatomic ion transmembrane transport"/>
    <property type="evidence" value="ECO:0007669"/>
    <property type="project" value="UniProtKB-KW"/>
</dbReference>
<gene>
    <name evidence="3" type="ORF">SO694_00036365</name>
</gene>
<keyword evidence="4" id="KW-1185">Reference proteome</keyword>
<dbReference type="Pfam" id="PF03016">
    <property type="entry name" value="Exostosin_GT47"/>
    <property type="match status" value="1"/>
</dbReference>
<feature type="chain" id="PRO_5046223169" evidence="1">
    <location>
        <begin position="16"/>
        <end position="499"/>
    </location>
</feature>